<organism evidence="1 2">
    <name type="scientific">Bradyrhizobium canariense</name>
    <dbReference type="NCBI Taxonomy" id="255045"/>
    <lineage>
        <taxon>Bacteria</taxon>
        <taxon>Pseudomonadati</taxon>
        <taxon>Pseudomonadota</taxon>
        <taxon>Alphaproteobacteria</taxon>
        <taxon>Hyphomicrobiales</taxon>
        <taxon>Nitrobacteraceae</taxon>
        <taxon>Bradyrhizobium</taxon>
    </lineage>
</organism>
<keyword evidence="2" id="KW-1185">Reference proteome</keyword>
<name>A0A1H1WVY0_9BRAD</name>
<accession>A0A1H1WVY0</accession>
<sequence>MPSRPPAITVFAIALVVVLVAAIATTMQHVNLKQASNDDAPGTIGLAHHHAPLDIAPGQAVR</sequence>
<dbReference type="AlphaFoldDB" id="A0A1H1WVY0"/>
<gene>
    <name evidence="1" type="ORF">SAMN05444158_4003</name>
</gene>
<proteinExistence type="predicted"/>
<dbReference type="Proteomes" id="UP000243904">
    <property type="component" value="Chromosome I"/>
</dbReference>
<protein>
    <submittedName>
        <fullName evidence="1">Uncharacterized protein</fullName>
    </submittedName>
</protein>
<evidence type="ECO:0000313" key="2">
    <source>
        <dbReference type="Proteomes" id="UP000243904"/>
    </source>
</evidence>
<reference evidence="2" key="1">
    <citation type="submission" date="2016-10" db="EMBL/GenBank/DDBJ databases">
        <authorList>
            <person name="Varghese N."/>
            <person name="Submissions S."/>
        </authorList>
    </citation>
    <scope>NUCLEOTIDE SEQUENCE [LARGE SCALE GENOMIC DNA]</scope>
    <source>
        <strain evidence="2">GAS369</strain>
    </source>
</reference>
<evidence type="ECO:0000313" key="1">
    <source>
        <dbReference type="EMBL" id="SDT00329.1"/>
    </source>
</evidence>
<dbReference type="EMBL" id="LT629750">
    <property type="protein sequence ID" value="SDT00329.1"/>
    <property type="molecule type" value="Genomic_DNA"/>
</dbReference>
<dbReference type="RefSeq" id="WP_146688504.1">
    <property type="nucleotide sequence ID" value="NZ_LT629750.1"/>
</dbReference>